<dbReference type="RefSeq" id="WP_182023315.1">
    <property type="nucleotide sequence ID" value="NZ_JACGAM010000007.1"/>
</dbReference>
<feature type="coiled-coil region" evidence="1">
    <location>
        <begin position="22"/>
        <end position="49"/>
    </location>
</feature>
<keyword evidence="3" id="KW-1185">Reference proteome</keyword>
<organism evidence="2 3">
    <name type="scientific">Aerococcus urinaeequi</name>
    <dbReference type="NCBI Taxonomy" id="51665"/>
    <lineage>
        <taxon>Bacteria</taxon>
        <taxon>Bacillati</taxon>
        <taxon>Bacillota</taxon>
        <taxon>Bacilli</taxon>
        <taxon>Lactobacillales</taxon>
        <taxon>Aerococcaceae</taxon>
        <taxon>Aerococcus</taxon>
    </lineage>
</organism>
<accession>A0ABR5ZY30</accession>
<evidence type="ECO:0000256" key="1">
    <source>
        <dbReference type="SAM" id="Coils"/>
    </source>
</evidence>
<sequence>MGLLFEKSEKKVANTLTIVELMRKHDDEVNELVKRNQNLFKDSQKLKKAKYLVNSRISNLRASLKNKPNSEKEIELKIYLDIQEALK</sequence>
<comment type="caution">
    <text evidence="2">The sequence shown here is derived from an EMBL/GenBank/DDBJ whole genome shotgun (WGS) entry which is preliminary data.</text>
</comment>
<evidence type="ECO:0000313" key="3">
    <source>
        <dbReference type="Proteomes" id="UP000540056"/>
    </source>
</evidence>
<name>A0ABR5ZY30_9LACT</name>
<evidence type="ECO:0000313" key="2">
    <source>
        <dbReference type="EMBL" id="MBA5746566.1"/>
    </source>
</evidence>
<reference evidence="2 3" key="1">
    <citation type="submission" date="2020-07" db="EMBL/GenBank/DDBJ databases">
        <title>Draft Genome Sequences of Lactobacillales Isolated from the International Space Station.</title>
        <authorList>
            <person name="Bharadwaj A.R."/>
            <person name="Singh N.K."/>
            <person name="Wood J.M."/>
            <person name="Debieu M."/>
            <person name="O'Hara N.B."/>
            <person name="Karouia F."/>
            <person name="Mason C.E."/>
            <person name="Venkateswaran K."/>
        </authorList>
    </citation>
    <scope>NUCLEOTIDE SEQUENCE [LARGE SCALE GENOMIC DNA]</scope>
    <source>
        <strain evidence="2 3">151250015-1-258-55</strain>
    </source>
</reference>
<dbReference type="Proteomes" id="UP000540056">
    <property type="component" value="Unassembled WGS sequence"/>
</dbReference>
<protein>
    <submittedName>
        <fullName evidence="2">Uncharacterized protein</fullName>
    </submittedName>
</protein>
<dbReference type="EMBL" id="JACGAN010000007">
    <property type="protein sequence ID" value="MBA5746566.1"/>
    <property type="molecule type" value="Genomic_DNA"/>
</dbReference>
<keyword evidence="1" id="KW-0175">Coiled coil</keyword>
<gene>
    <name evidence="2" type="ORF">H3232_05020</name>
</gene>
<proteinExistence type="predicted"/>